<name>A0ABT3IES2_9BACT</name>
<dbReference type="PROSITE" id="PS51257">
    <property type="entry name" value="PROKAR_LIPOPROTEIN"/>
    <property type="match status" value="1"/>
</dbReference>
<gene>
    <name evidence="1" type="ORF">OL497_01010</name>
</gene>
<dbReference type="RefSeq" id="WP_264726850.1">
    <property type="nucleotide sequence ID" value="NZ_JAPDNR010000001.1"/>
</dbReference>
<comment type="caution">
    <text evidence="1">The sequence shown here is derived from an EMBL/GenBank/DDBJ whole genome shotgun (WGS) entry which is preliminary data.</text>
</comment>
<evidence type="ECO:0008006" key="3">
    <source>
        <dbReference type="Google" id="ProtNLM"/>
    </source>
</evidence>
<accession>A0ABT3IES2</accession>
<organism evidence="1 2">
    <name type="scientific">Chitinophaga nivalis</name>
    <dbReference type="NCBI Taxonomy" id="2991709"/>
    <lineage>
        <taxon>Bacteria</taxon>
        <taxon>Pseudomonadati</taxon>
        <taxon>Bacteroidota</taxon>
        <taxon>Chitinophagia</taxon>
        <taxon>Chitinophagales</taxon>
        <taxon>Chitinophagaceae</taxon>
        <taxon>Chitinophaga</taxon>
    </lineage>
</organism>
<evidence type="ECO:0000313" key="2">
    <source>
        <dbReference type="Proteomes" id="UP001207742"/>
    </source>
</evidence>
<proteinExistence type="predicted"/>
<evidence type="ECO:0000313" key="1">
    <source>
        <dbReference type="EMBL" id="MCW3482460.1"/>
    </source>
</evidence>
<reference evidence="1 2" key="1">
    <citation type="submission" date="2022-10" db="EMBL/GenBank/DDBJ databases">
        <title>Chitinophaga nivalis PC15 sp. nov., isolated from Pyeongchang county, South Korea.</title>
        <authorList>
            <person name="Trinh H.N."/>
        </authorList>
    </citation>
    <scope>NUCLEOTIDE SEQUENCE [LARGE SCALE GENOMIC DNA]</scope>
    <source>
        <strain evidence="1 2">PC14</strain>
    </source>
</reference>
<keyword evidence="2" id="KW-1185">Reference proteome</keyword>
<protein>
    <recommendedName>
        <fullName evidence="3">DUF4136 domain-containing protein</fullName>
    </recommendedName>
</protein>
<dbReference type="EMBL" id="JAPDNS010000001">
    <property type="protein sequence ID" value="MCW3482460.1"/>
    <property type="molecule type" value="Genomic_DNA"/>
</dbReference>
<sequence length="257" mass="30542">MKSFCYSLTLLTIIFFYGCKPDIVPPAETMFLLSKVYRMPYKPIDTPYVSEEIKYNAFNKPWISVTFNSRHDTMNVFKYFYDSQNIFVALHSWYGATNYNPTTEHYYYDAQERISHIEENRSVGRVLRTFTYSHDTIVENYQFFNAGTSFNVYYKVDQKGNYLKMWGRPVRGYPYVYEYGGFDNAQNAYFMGLKPGVSMNATRASRNNPSWMRWTDEGRPVEYMQIINTYNQDSLVILQQLWAYTDSFQYIKVLKNN</sequence>
<dbReference type="Proteomes" id="UP001207742">
    <property type="component" value="Unassembled WGS sequence"/>
</dbReference>